<protein>
    <submittedName>
        <fullName evidence="1">NB-ARC domain-containing protein</fullName>
    </submittedName>
</protein>
<dbReference type="Gene3D" id="1.25.40.10">
    <property type="entry name" value="Tetratricopeptide repeat domain"/>
    <property type="match status" value="1"/>
</dbReference>
<evidence type="ECO:0000313" key="1">
    <source>
        <dbReference type="EMBL" id="MDT0310456.1"/>
    </source>
</evidence>
<dbReference type="Gene3D" id="3.40.50.300">
    <property type="entry name" value="P-loop containing nucleotide triphosphate hydrolases"/>
    <property type="match status" value="1"/>
</dbReference>
<proteinExistence type="predicted"/>
<dbReference type="EMBL" id="JAVREN010000073">
    <property type="protein sequence ID" value="MDT0310456.1"/>
    <property type="molecule type" value="Genomic_DNA"/>
</dbReference>
<name>A0ABU2LFV4_9ACTN</name>
<dbReference type="PANTHER" id="PTHR47691">
    <property type="entry name" value="REGULATOR-RELATED"/>
    <property type="match status" value="1"/>
</dbReference>
<gene>
    <name evidence="1" type="ORF">RM780_26420</name>
</gene>
<keyword evidence="2" id="KW-1185">Reference proteome</keyword>
<dbReference type="RefSeq" id="WP_311633424.1">
    <property type="nucleotide sequence ID" value="NZ_JAVREN010000073.1"/>
</dbReference>
<dbReference type="InterPro" id="IPR011990">
    <property type="entry name" value="TPR-like_helical_dom_sf"/>
</dbReference>
<dbReference type="PANTHER" id="PTHR47691:SF3">
    <property type="entry name" value="HTH-TYPE TRANSCRIPTIONAL REGULATOR RV0890C-RELATED"/>
    <property type="match status" value="1"/>
</dbReference>
<dbReference type="InterPro" id="IPR027417">
    <property type="entry name" value="P-loop_NTPase"/>
</dbReference>
<sequence length="688" mass="73279">MPPSTPWFVDRAGALAWWSDLLGRTERRPACVAVVSGMRGVGKSTLVRRMAEEAGSRFPGGQFHVNLLDWRGEAGSVDVSGALRGCLRALGVTEPFLPTALPDLTGLFRTMTARSSVLVVLDEVTEPAQVEPFVPKAAGSVVLAVSDARLAELVNVGALPLPVVRPLERTDALELLALRCGQDLVAADRVSAENLVEWCGGLPLALDLIAGRLTLDPEQTLSDLIAELAEDGAPLDDSALRETRAVTSALTAVYRNLPERCRRLYAGLALFPGSEFDADIAAVIADVPPAAAGRLLRVLEETSLITHAGAPEDRRYRFYELARTHALAQAEERPGAERRAALRRVVEYFRVRAACADRAVMADRYRVADHATLLAGVEDPFAGGDGADGDDGEDGGDGKAAALAWLLRERGNALAVLRAAVAEGLFTAAWQLAEALTALYLNHRFVRDWIESGELGIEAAACERDGGNEAAEARLSCLLSRPLADDGQLERARALMERAVPLADRTGDLVLRASAREFLGRLWERDDPERAIALFGECARLNARAGERRGVALAEYFVGCAETGRGRHRAALDRLGHALGQFLALRDGKGDQRMAGRALVALGRAHLGLGHGAEAGQSLSEGADLLKGVGAVAYELPARRLLADLAQAEGDDEAERAQLARMLGLLIAGGSPEAAAVRERLDALGGPP</sequence>
<organism evidence="1 2">
    <name type="scientific">Streptomyces boetiae</name>
    <dbReference type="NCBI Taxonomy" id="3075541"/>
    <lineage>
        <taxon>Bacteria</taxon>
        <taxon>Bacillati</taxon>
        <taxon>Actinomycetota</taxon>
        <taxon>Actinomycetes</taxon>
        <taxon>Kitasatosporales</taxon>
        <taxon>Streptomycetaceae</taxon>
        <taxon>Streptomyces</taxon>
    </lineage>
</organism>
<dbReference type="Proteomes" id="UP001183388">
    <property type="component" value="Unassembled WGS sequence"/>
</dbReference>
<dbReference type="SUPFAM" id="SSF48452">
    <property type="entry name" value="TPR-like"/>
    <property type="match status" value="1"/>
</dbReference>
<evidence type="ECO:0000313" key="2">
    <source>
        <dbReference type="Proteomes" id="UP001183388"/>
    </source>
</evidence>
<reference evidence="2" key="1">
    <citation type="submission" date="2023-07" db="EMBL/GenBank/DDBJ databases">
        <title>30 novel species of actinomycetes from the DSMZ collection.</title>
        <authorList>
            <person name="Nouioui I."/>
        </authorList>
    </citation>
    <scope>NUCLEOTIDE SEQUENCE [LARGE SCALE GENOMIC DNA]</scope>
    <source>
        <strain evidence="2">DSM 44917</strain>
    </source>
</reference>
<dbReference type="PRINTS" id="PR00364">
    <property type="entry name" value="DISEASERSIST"/>
</dbReference>
<accession>A0ABU2LFV4</accession>
<dbReference type="SUPFAM" id="SSF52540">
    <property type="entry name" value="P-loop containing nucleoside triphosphate hydrolases"/>
    <property type="match status" value="1"/>
</dbReference>
<comment type="caution">
    <text evidence="1">The sequence shown here is derived from an EMBL/GenBank/DDBJ whole genome shotgun (WGS) entry which is preliminary data.</text>
</comment>